<sequence length="307" mass="31850">MTWPGLAVRLASLSALAVIATGCQATVDAAPKPALKLACSDPETTSLGVPTARRPAELTTSGGRLSFVVTALPPGSIFGEVEDTEVHLNDPDTPSEPVFRVTALLQQPGVVDVEAGTYSLLNTNRGGIEVRTCPDVTLSDVEPATPDRRGNAGSLVALASSGGVRVRAPRRVEGRTWTASFGTLLCVAEGGEDVSIVRVDHNATVQPVSVTSFVRTAGGRVTPIASKTGGVRGLAGGVRPARGAHVSETCPGTPRVTELLVVVKATTAGAAIKDFRITYDDAGVTRTLTVPWSMEMCGSKVKRRGCR</sequence>
<name>A0A4P7IEH8_9ACTN</name>
<accession>A0A4P7IEH8</accession>
<keyword evidence="1" id="KW-0732">Signal</keyword>
<reference evidence="2 3" key="1">
    <citation type="submission" date="2019-03" db="EMBL/GenBank/DDBJ databases">
        <title>Three New Species of Nocardioides, Nocardioides euryhalodurans sp. nov., Nocardioides seonyuensis sp. nov. and Nocardioides eburneoflavus sp. nov. Iolated from Soil.</title>
        <authorList>
            <person name="Roh S.G."/>
            <person name="Lee C."/>
            <person name="Kim M.-K."/>
            <person name="Kim S.B."/>
        </authorList>
    </citation>
    <scope>NUCLEOTIDE SEQUENCE [LARGE SCALE GENOMIC DNA]</scope>
    <source>
        <strain evidence="2 3">MMS17-SY207-3</strain>
    </source>
</reference>
<dbReference type="AlphaFoldDB" id="A0A4P7IEH8"/>
<dbReference type="OrthoDB" id="9861082at2"/>
<dbReference type="KEGG" id="nsn:EXE58_08780"/>
<evidence type="ECO:0000256" key="1">
    <source>
        <dbReference type="SAM" id="SignalP"/>
    </source>
</evidence>
<protein>
    <submittedName>
        <fullName evidence="2">Uncharacterized protein</fullName>
    </submittedName>
</protein>
<keyword evidence="3" id="KW-1185">Reference proteome</keyword>
<gene>
    <name evidence="2" type="ORF">EXE58_08780</name>
</gene>
<proteinExistence type="predicted"/>
<evidence type="ECO:0000313" key="2">
    <source>
        <dbReference type="EMBL" id="QBX55538.1"/>
    </source>
</evidence>
<dbReference type="RefSeq" id="WP_135267529.1">
    <property type="nucleotide sequence ID" value="NZ_CP038436.1"/>
</dbReference>
<dbReference type="EMBL" id="CP038436">
    <property type="protein sequence ID" value="QBX55538.1"/>
    <property type="molecule type" value="Genomic_DNA"/>
</dbReference>
<dbReference type="Proteomes" id="UP000294853">
    <property type="component" value="Chromosome"/>
</dbReference>
<evidence type="ECO:0000313" key="3">
    <source>
        <dbReference type="Proteomes" id="UP000294853"/>
    </source>
</evidence>
<organism evidence="2 3">
    <name type="scientific">Nocardioides seonyuensis</name>
    <dbReference type="NCBI Taxonomy" id="2518371"/>
    <lineage>
        <taxon>Bacteria</taxon>
        <taxon>Bacillati</taxon>
        <taxon>Actinomycetota</taxon>
        <taxon>Actinomycetes</taxon>
        <taxon>Propionibacteriales</taxon>
        <taxon>Nocardioidaceae</taxon>
        <taxon>Nocardioides</taxon>
    </lineage>
</organism>
<feature type="chain" id="PRO_5039245883" evidence="1">
    <location>
        <begin position="26"/>
        <end position="307"/>
    </location>
</feature>
<feature type="signal peptide" evidence="1">
    <location>
        <begin position="1"/>
        <end position="25"/>
    </location>
</feature>